<dbReference type="Proteomes" id="UP000183413">
    <property type="component" value="Unassembled WGS sequence"/>
</dbReference>
<keyword evidence="1" id="KW-0732">Signal</keyword>
<evidence type="ECO:0000256" key="1">
    <source>
        <dbReference type="SAM" id="SignalP"/>
    </source>
</evidence>
<reference evidence="2 3" key="1">
    <citation type="submission" date="2016-10" db="EMBL/GenBank/DDBJ databases">
        <authorList>
            <person name="de Groot N.N."/>
        </authorList>
    </citation>
    <scope>NUCLEOTIDE SEQUENCE [LARGE SCALE GENOMIC DNA]</scope>
    <source>
        <strain evidence="2 3">DSM 43067</strain>
    </source>
</reference>
<evidence type="ECO:0000313" key="3">
    <source>
        <dbReference type="Proteomes" id="UP000183413"/>
    </source>
</evidence>
<keyword evidence="3" id="KW-1185">Reference proteome</keyword>
<proteinExistence type="predicted"/>
<dbReference type="InParanoid" id="A0A1I4WSF1"/>
<feature type="signal peptide" evidence="1">
    <location>
        <begin position="1"/>
        <end position="28"/>
    </location>
</feature>
<evidence type="ECO:0000313" key="2">
    <source>
        <dbReference type="EMBL" id="SFN15929.1"/>
    </source>
</evidence>
<gene>
    <name evidence="2" type="ORF">SAMN04489713_101463</name>
</gene>
<accession>A0A1I4WSF1</accession>
<evidence type="ECO:0008006" key="4">
    <source>
        <dbReference type="Google" id="ProtNLM"/>
    </source>
</evidence>
<dbReference type="GeneID" id="99656310"/>
<feature type="chain" id="PRO_5010336863" description="Peptidase inhibitor family I36" evidence="1">
    <location>
        <begin position="29"/>
        <end position="142"/>
    </location>
</feature>
<dbReference type="EMBL" id="FOVH01000001">
    <property type="protein sequence ID" value="SFN15929.1"/>
    <property type="molecule type" value="Genomic_DNA"/>
</dbReference>
<protein>
    <recommendedName>
        <fullName evidence="4">Peptidase inhibitor family I36</fullName>
    </recommendedName>
</protein>
<dbReference type="AlphaFoldDB" id="A0A1I4WSF1"/>
<dbReference type="RefSeq" id="WP_075019765.1">
    <property type="nucleotide sequence ID" value="NZ_CP083237.1"/>
</dbReference>
<dbReference type="STRING" id="1993.SAMN04489713_101463"/>
<dbReference type="eggNOG" id="COG3023">
    <property type="taxonomic scope" value="Bacteria"/>
</dbReference>
<organism evidence="2 3">
    <name type="scientific">Actinomadura madurae</name>
    <dbReference type="NCBI Taxonomy" id="1993"/>
    <lineage>
        <taxon>Bacteria</taxon>
        <taxon>Bacillati</taxon>
        <taxon>Actinomycetota</taxon>
        <taxon>Actinomycetes</taxon>
        <taxon>Streptosporangiales</taxon>
        <taxon>Thermomonosporaceae</taxon>
        <taxon>Actinomadura</taxon>
    </lineage>
</organism>
<name>A0A1I4WSF1_9ACTN</name>
<sequence>MRRTQIIGGALVGAAVLGAVPAGTAAWADGPDTRRQACWTDAKIDGRQWVRTFDKAFANPNYLKCGSPVGYLYQGENYVYCKKWGQEYDGKYGTNHWWLYTDLDQGAKRGWVSAYFLTGPGNGDDKAVDVNGKTIRTCSKVY</sequence>